<dbReference type="Pfam" id="PF02472">
    <property type="entry name" value="ExbD"/>
    <property type="match status" value="1"/>
</dbReference>
<comment type="caution">
    <text evidence="9">The sequence shown here is derived from an EMBL/GenBank/DDBJ whole genome shotgun (WGS) entry which is preliminary data.</text>
</comment>
<evidence type="ECO:0000313" key="10">
    <source>
        <dbReference type="Proteomes" id="UP000237662"/>
    </source>
</evidence>
<evidence type="ECO:0000256" key="4">
    <source>
        <dbReference type="ARBA" id="ARBA00022692"/>
    </source>
</evidence>
<dbReference type="EMBL" id="PTJC01000006">
    <property type="protein sequence ID" value="PPK86297.1"/>
    <property type="molecule type" value="Genomic_DNA"/>
</dbReference>
<evidence type="ECO:0000256" key="8">
    <source>
        <dbReference type="SAM" id="Phobius"/>
    </source>
</evidence>
<dbReference type="PANTHER" id="PTHR30558">
    <property type="entry name" value="EXBD MEMBRANE COMPONENT OF PMF-DRIVEN MACROMOLECULE IMPORT SYSTEM"/>
    <property type="match status" value="1"/>
</dbReference>
<dbReference type="PANTHER" id="PTHR30558:SF3">
    <property type="entry name" value="BIOPOLYMER TRANSPORT PROTEIN EXBD-RELATED"/>
    <property type="match status" value="1"/>
</dbReference>
<keyword evidence="10" id="KW-1185">Reference proteome</keyword>
<dbReference type="Proteomes" id="UP000237662">
    <property type="component" value="Unassembled WGS sequence"/>
</dbReference>
<dbReference type="GO" id="GO:0005886">
    <property type="term" value="C:plasma membrane"/>
    <property type="evidence" value="ECO:0007669"/>
    <property type="project" value="UniProtKB-SubCell"/>
</dbReference>
<sequence length="131" mass="14263">MALRKRSKVSAEFNMSSLTDIIFLLLIFFMLTSTVVAPNALNLKLPGRSDTPASPDARQLDEVRIDAEGSLYYNDLRISASELESQLSGRAGTGYSMLIAPDREAPVEGVVTVMDLAMRLDINGVLAAEQE</sequence>
<dbReference type="OrthoDB" id="9793581at2"/>
<evidence type="ECO:0000256" key="1">
    <source>
        <dbReference type="ARBA" id="ARBA00004162"/>
    </source>
</evidence>
<keyword evidence="3" id="KW-1003">Cell membrane</keyword>
<comment type="subcellular location">
    <subcellularLocation>
        <location evidence="1">Cell membrane</location>
        <topology evidence="1">Single-pass membrane protein</topology>
    </subcellularLocation>
    <subcellularLocation>
        <location evidence="7">Cell membrane</location>
        <topology evidence="7">Single-pass type II membrane protein</topology>
    </subcellularLocation>
</comment>
<proteinExistence type="inferred from homology"/>
<keyword evidence="7" id="KW-0813">Transport</keyword>
<dbReference type="InterPro" id="IPR003400">
    <property type="entry name" value="ExbD"/>
</dbReference>
<keyword evidence="4 7" id="KW-0812">Transmembrane</keyword>
<evidence type="ECO:0000256" key="3">
    <source>
        <dbReference type="ARBA" id="ARBA00022475"/>
    </source>
</evidence>
<gene>
    <name evidence="9" type="ORF">CLV84_3220</name>
</gene>
<evidence type="ECO:0000256" key="6">
    <source>
        <dbReference type="ARBA" id="ARBA00023136"/>
    </source>
</evidence>
<keyword evidence="6 8" id="KW-0472">Membrane</keyword>
<feature type="transmembrane region" description="Helical" evidence="8">
    <location>
        <begin position="21"/>
        <end position="41"/>
    </location>
</feature>
<evidence type="ECO:0000256" key="7">
    <source>
        <dbReference type="RuleBase" id="RU003879"/>
    </source>
</evidence>
<reference evidence="9 10" key="1">
    <citation type="submission" date="2018-02" db="EMBL/GenBank/DDBJ databases">
        <title>Genomic Encyclopedia of Archaeal and Bacterial Type Strains, Phase II (KMG-II): from individual species to whole genera.</title>
        <authorList>
            <person name="Goeker M."/>
        </authorList>
    </citation>
    <scope>NUCLEOTIDE SEQUENCE [LARGE SCALE GENOMIC DNA]</scope>
    <source>
        <strain evidence="9 10">DSM 29526</strain>
    </source>
</reference>
<accession>A0A2S6I546</accession>
<keyword evidence="5 8" id="KW-1133">Transmembrane helix</keyword>
<dbReference type="GO" id="GO:0022857">
    <property type="term" value="F:transmembrane transporter activity"/>
    <property type="evidence" value="ECO:0007669"/>
    <property type="project" value="InterPro"/>
</dbReference>
<name>A0A2S6I546_9BACT</name>
<protein>
    <submittedName>
        <fullName evidence="9">Outer membrane transport energization protein ExbD</fullName>
    </submittedName>
</protein>
<dbReference type="Gene3D" id="3.30.420.270">
    <property type="match status" value="1"/>
</dbReference>
<dbReference type="GO" id="GO:0015031">
    <property type="term" value="P:protein transport"/>
    <property type="evidence" value="ECO:0007669"/>
    <property type="project" value="UniProtKB-KW"/>
</dbReference>
<keyword evidence="7" id="KW-0653">Protein transport</keyword>
<evidence type="ECO:0000256" key="2">
    <source>
        <dbReference type="ARBA" id="ARBA00005811"/>
    </source>
</evidence>
<comment type="similarity">
    <text evidence="2 7">Belongs to the ExbD/TolR family.</text>
</comment>
<organism evidence="9 10">
    <name type="scientific">Neolewinella xylanilytica</name>
    <dbReference type="NCBI Taxonomy" id="1514080"/>
    <lineage>
        <taxon>Bacteria</taxon>
        <taxon>Pseudomonadati</taxon>
        <taxon>Bacteroidota</taxon>
        <taxon>Saprospiria</taxon>
        <taxon>Saprospirales</taxon>
        <taxon>Lewinellaceae</taxon>
        <taxon>Neolewinella</taxon>
    </lineage>
</organism>
<dbReference type="RefSeq" id="WP_104420742.1">
    <property type="nucleotide sequence ID" value="NZ_PTJC01000006.1"/>
</dbReference>
<evidence type="ECO:0000256" key="5">
    <source>
        <dbReference type="ARBA" id="ARBA00022989"/>
    </source>
</evidence>
<evidence type="ECO:0000313" key="9">
    <source>
        <dbReference type="EMBL" id="PPK86297.1"/>
    </source>
</evidence>
<dbReference type="AlphaFoldDB" id="A0A2S6I546"/>